<evidence type="ECO:0000256" key="3">
    <source>
        <dbReference type="ARBA" id="ARBA00022801"/>
    </source>
</evidence>
<dbReference type="AlphaFoldDB" id="A0AAV5VVJ8"/>
<feature type="non-terminal residue" evidence="6">
    <location>
        <position position="311"/>
    </location>
</feature>
<dbReference type="SUPFAM" id="SSF53474">
    <property type="entry name" value="alpha/beta-Hydrolases"/>
    <property type="match status" value="1"/>
</dbReference>
<sequence>MAPNTSYPDSRVVETAYGKVQGRRLIYEGDKQVDAFQGIPFASPPVRELRFKKPVPPESWSCVKETKKFSARAIQGPKNPQDYDVNGVPSEDSLYLNVFTPCWKAPDEGFPVIVFIHGGAFITGQASDYGDIGICENVVSRDIVFVTIQYRLGYLGFFTTGDAVCPGNFGLWDQVEALKWIQMNIEAFGGNKHNVTLVGQSAGAASVDLLHLSPHSTGLFHKAICMAGTAECDWATNSGMVKQCEAKLKRLGITEYGSNEELLSILRTLPAEQFGVGLFTQEILNEEAGIETHPDIDGDFFPESFDKLREK</sequence>
<dbReference type="Gene3D" id="3.40.50.1820">
    <property type="entry name" value="alpha/beta hydrolase"/>
    <property type="match status" value="1"/>
</dbReference>
<evidence type="ECO:0000313" key="7">
    <source>
        <dbReference type="Proteomes" id="UP001432322"/>
    </source>
</evidence>
<dbReference type="Proteomes" id="UP001432322">
    <property type="component" value="Unassembled WGS sequence"/>
</dbReference>
<organism evidence="6 7">
    <name type="scientific">Pristionchus fissidentatus</name>
    <dbReference type="NCBI Taxonomy" id="1538716"/>
    <lineage>
        <taxon>Eukaryota</taxon>
        <taxon>Metazoa</taxon>
        <taxon>Ecdysozoa</taxon>
        <taxon>Nematoda</taxon>
        <taxon>Chromadorea</taxon>
        <taxon>Rhabditida</taxon>
        <taxon>Rhabditina</taxon>
        <taxon>Diplogasteromorpha</taxon>
        <taxon>Diplogasteroidea</taxon>
        <taxon>Neodiplogasteridae</taxon>
        <taxon>Pristionchus</taxon>
    </lineage>
</organism>
<reference evidence="6" key="1">
    <citation type="submission" date="2023-10" db="EMBL/GenBank/DDBJ databases">
        <title>Genome assembly of Pristionchus species.</title>
        <authorList>
            <person name="Yoshida K."/>
            <person name="Sommer R.J."/>
        </authorList>
    </citation>
    <scope>NUCLEOTIDE SEQUENCE</scope>
    <source>
        <strain evidence="6">RS5133</strain>
    </source>
</reference>
<evidence type="ECO:0000256" key="4">
    <source>
        <dbReference type="RuleBase" id="RU361235"/>
    </source>
</evidence>
<accession>A0AAV5VVJ8</accession>
<keyword evidence="3 4" id="KW-0378">Hydrolase</keyword>
<dbReference type="PANTHER" id="PTHR44590">
    <property type="entry name" value="CARBOXYLIC ESTER HYDROLASE-RELATED"/>
    <property type="match status" value="1"/>
</dbReference>
<dbReference type="PROSITE" id="PS00122">
    <property type="entry name" value="CARBOXYLESTERASE_B_1"/>
    <property type="match status" value="1"/>
</dbReference>
<dbReference type="EMBL" id="BTSY01000004">
    <property type="protein sequence ID" value="GMT22388.1"/>
    <property type="molecule type" value="Genomic_DNA"/>
</dbReference>
<dbReference type="PANTHER" id="PTHR44590:SF3">
    <property type="entry name" value="CARBOXYLESTERASE TYPE B DOMAIN-CONTAINING PROTEIN"/>
    <property type="match status" value="1"/>
</dbReference>
<keyword evidence="7" id="KW-1185">Reference proteome</keyword>
<comment type="caution">
    <text evidence="6">The sequence shown here is derived from an EMBL/GenBank/DDBJ whole genome shotgun (WGS) entry which is preliminary data.</text>
</comment>
<keyword evidence="2" id="KW-0719">Serine esterase</keyword>
<comment type="similarity">
    <text evidence="1 4">Belongs to the type-B carboxylesterase/lipase family.</text>
</comment>
<gene>
    <name evidence="6" type="ORF">PFISCL1PPCAC_13685</name>
</gene>
<dbReference type="InterPro" id="IPR019826">
    <property type="entry name" value="Carboxylesterase_B_AS"/>
</dbReference>
<dbReference type="EC" id="3.1.1.-" evidence="4"/>
<feature type="domain" description="Carboxylesterase type B" evidence="5">
    <location>
        <begin position="10"/>
        <end position="306"/>
    </location>
</feature>
<protein>
    <recommendedName>
        <fullName evidence="4">Carboxylic ester hydrolase</fullName>
        <ecNumber evidence="4">3.1.1.-</ecNumber>
    </recommendedName>
</protein>
<evidence type="ECO:0000313" key="6">
    <source>
        <dbReference type="EMBL" id="GMT22388.1"/>
    </source>
</evidence>
<dbReference type="Pfam" id="PF00135">
    <property type="entry name" value="COesterase"/>
    <property type="match status" value="1"/>
</dbReference>
<dbReference type="InterPro" id="IPR029058">
    <property type="entry name" value="AB_hydrolase_fold"/>
</dbReference>
<dbReference type="GO" id="GO:0052689">
    <property type="term" value="F:carboxylic ester hydrolase activity"/>
    <property type="evidence" value="ECO:0007669"/>
    <property type="project" value="UniProtKB-KW"/>
</dbReference>
<name>A0AAV5VVJ8_9BILA</name>
<evidence type="ECO:0000259" key="5">
    <source>
        <dbReference type="Pfam" id="PF00135"/>
    </source>
</evidence>
<evidence type="ECO:0000256" key="1">
    <source>
        <dbReference type="ARBA" id="ARBA00005964"/>
    </source>
</evidence>
<dbReference type="InterPro" id="IPR002018">
    <property type="entry name" value="CarbesteraseB"/>
</dbReference>
<evidence type="ECO:0000256" key="2">
    <source>
        <dbReference type="ARBA" id="ARBA00022487"/>
    </source>
</evidence>
<proteinExistence type="inferred from homology"/>